<keyword evidence="3 6" id="KW-0812">Transmembrane</keyword>
<evidence type="ECO:0000313" key="8">
    <source>
        <dbReference type="Proteomes" id="UP000659630"/>
    </source>
</evidence>
<keyword evidence="4 6" id="KW-1133">Transmembrane helix</keyword>
<gene>
    <name evidence="7" type="ORF">H8S23_03245</name>
</gene>
<dbReference type="GO" id="GO:0046873">
    <property type="term" value="F:metal ion transmembrane transporter activity"/>
    <property type="evidence" value="ECO:0007669"/>
    <property type="project" value="InterPro"/>
</dbReference>
<evidence type="ECO:0000256" key="6">
    <source>
        <dbReference type="SAM" id="Phobius"/>
    </source>
</evidence>
<feature type="transmembrane region" description="Helical" evidence="6">
    <location>
        <begin position="255"/>
        <end position="275"/>
    </location>
</feature>
<dbReference type="PANTHER" id="PTHR47891">
    <property type="entry name" value="TRANSPORTER-RELATED"/>
    <property type="match status" value="1"/>
</dbReference>
<evidence type="ECO:0000256" key="4">
    <source>
        <dbReference type="ARBA" id="ARBA00022989"/>
    </source>
</evidence>
<dbReference type="AlphaFoldDB" id="A0A923I7E6"/>
<keyword evidence="5 6" id="KW-0472">Membrane</keyword>
<proteinExistence type="inferred from homology"/>
<name>A0A923I7E6_9FIRM</name>
<dbReference type="SUPFAM" id="SSF143865">
    <property type="entry name" value="CorA soluble domain-like"/>
    <property type="match status" value="1"/>
</dbReference>
<dbReference type="Pfam" id="PF01544">
    <property type="entry name" value="CorA"/>
    <property type="match status" value="1"/>
</dbReference>
<dbReference type="InterPro" id="IPR045861">
    <property type="entry name" value="CorA_cytoplasmic_dom"/>
</dbReference>
<comment type="caution">
    <text evidence="7">The sequence shown here is derived from an EMBL/GenBank/DDBJ whole genome shotgun (WGS) entry which is preliminary data.</text>
</comment>
<comment type="similarity">
    <text evidence="2">Belongs to the CorA metal ion transporter (MIT) (TC 1.A.35) family.</text>
</comment>
<dbReference type="InterPro" id="IPR047199">
    <property type="entry name" value="CorA-like"/>
</dbReference>
<dbReference type="Proteomes" id="UP000659630">
    <property type="component" value="Unassembled WGS sequence"/>
</dbReference>
<dbReference type="GO" id="GO:0016020">
    <property type="term" value="C:membrane"/>
    <property type="evidence" value="ECO:0007669"/>
    <property type="project" value="UniProtKB-SubCell"/>
</dbReference>
<dbReference type="RefSeq" id="WP_186886859.1">
    <property type="nucleotide sequence ID" value="NZ_JACONZ010000001.1"/>
</dbReference>
<comment type="subcellular location">
    <subcellularLocation>
        <location evidence="1">Membrane</location>
        <topology evidence="1">Multi-pass membrane protein</topology>
    </subcellularLocation>
</comment>
<evidence type="ECO:0000256" key="5">
    <source>
        <dbReference type="ARBA" id="ARBA00023136"/>
    </source>
</evidence>
<evidence type="ECO:0000313" key="7">
    <source>
        <dbReference type="EMBL" id="MBC5580514.1"/>
    </source>
</evidence>
<feature type="transmembrane region" description="Helical" evidence="6">
    <location>
        <begin position="287"/>
        <end position="307"/>
    </location>
</feature>
<accession>A0A923I7E6</accession>
<dbReference type="InterPro" id="IPR002523">
    <property type="entry name" value="MgTranspt_CorA/ZnTranspt_ZntB"/>
</dbReference>
<dbReference type="CDD" id="cd12827">
    <property type="entry name" value="EcCorA_ZntB-like_u2"/>
    <property type="match status" value="1"/>
</dbReference>
<evidence type="ECO:0000256" key="1">
    <source>
        <dbReference type="ARBA" id="ARBA00004141"/>
    </source>
</evidence>
<keyword evidence="8" id="KW-1185">Reference proteome</keyword>
<dbReference type="SUPFAM" id="SSF144083">
    <property type="entry name" value="Magnesium transport protein CorA, transmembrane region"/>
    <property type="match status" value="1"/>
</dbReference>
<evidence type="ECO:0000256" key="2">
    <source>
        <dbReference type="ARBA" id="ARBA00009765"/>
    </source>
</evidence>
<sequence length="312" mass="35216">MIDIYMTNPVNGALAEQEKILPGCWVHLCDPTPEEIGRVSSCLSIDRDFLMAALDEEERSRLEVEDGTTLVLVDTPTVETQGPNFVYNTLPFGIILTEENIVTVCLKEVALPRAFTEGLVKGLNTRKKNRMTLQFLYRNATLFLFYLRQVDKNSTRVENELHISMKNKELIQMLGLEKSLVYFSTALKSNEIVLEKMLRLDFVRDYPEDTELLEDVIIENKQAIEMSNIYRDILSGTMDAFASVISNNLNIVMKLLAAVTIVLTIPSIIFGLWGANVPVPFGDNPMGFVYLVLIAAVFTIAAVAVMIRRKWL</sequence>
<dbReference type="InterPro" id="IPR045863">
    <property type="entry name" value="CorA_TM1_TM2"/>
</dbReference>
<dbReference type="Gene3D" id="1.20.58.340">
    <property type="entry name" value="Magnesium transport protein CorA, transmembrane region"/>
    <property type="match status" value="2"/>
</dbReference>
<dbReference type="Gene3D" id="3.30.460.20">
    <property type="entry name" value="CorA soluble domain-like"/>
    <property type="match status" value="1"/>
</dbReference>
<dbReference type="EMBL" id="JACONZ010000001">
    <property type="protein sequence ID" value="MBC5580514.1"/>
    <property type="molecule type" value="Genomic_DNA"/>
</dbReference>
<organism evidence="7 8">
    <name type="scientific">Anaerofilum hominis</name>
    <dbReference type="NCBI Taxonomy" id="2763016"/>
    <lineage>
        <taxon>Bacteria</taxon>
        <taxon>Bacillati</taxon>
        <taxon>Bacillota</taxon>
        <taxon>Clostridia</taxon>
        <taxon>Eubacteriales</taxon>
        <taxon>Oscillospiraceae</taxon>
        <taxon>Anaerofilum</taxon>
    </lineage>
</organism>
<dbReference type="PANTHER" id="PTHR47891:SF2">
    <property type="entry name" value="MAGNESIUM AND COBALT TRANSPORTER"/>
    <property type="match status" value="1"/>
</dbReference>
<protein>
    <submittedName>
        <fullName evidence="7">Magnesium transporter CorA family protein</fullName>
    </submittedName>
</protein>
<evidence type="ECO:0000256" key="3">
    <source>
        <dbReference type="ARBA" id="ARBA00022692"/>
    </source>
</evidence>
<reference evidence="7" key="1">
    <citation type="submission" date="2020-08" db="EMBL/GenBank/DDBJ databases">
        <title>Genome public.</title>
        <authorList>
            <person name="Liu C."/>
            <person name="Sun Q."/>
        </authorList>
    </citation>
    <scope>NUCLEOTIDE SEQUENCE</scope>
    <source>
        <strain evidence="7">BX8</strain>
    </source>
</reference>